<dbReference type="EMBL" id="AHAM01000169">
    <property type="protein sequence ID" value="EHK55382.1"/>
    <property type="molecule type" value="Genomic_DNA"/>
</dbReference>
<reference evidence="1 2" key="1">
    <citation type="journal article" date="2012" name="J. Bacteriol.">
        <title>Draft Genome Sequence of Mesorhizobium alhagi CCNWXJ12-2T, a Novel Salt-Resistant Species Isolated from the Desert of Northwestern China.</title>
        <authorList>
            <person name="Zhou M."/>
            <person name="Chen W."/>
            <person name="Chen H."/>
            <person name="Wei G."/>
        </authorList>
    </citation>
    <scope>NUCLEOTIDE SEQUENCE [LARGE SCALE GENOMIC DNA]</scope>
    <source>
        <strain evidence="1 2">CCNWXJ12-2</strain>
    </source>
</reference>
<proteinExistence type="predicted"/>
<gene>
    <name evidence="1" type="ORF">MAXJ12_20424</name>
</gene>
<protein>
    <submittedName>
        <fullName evidence="1">Uncharacterized protein</fullName>
    </submittedName>
</protein>
<evidence type="ECO:0000313" key="1">
    <source>
        <dbReference type="EMBL" id="EHK55382.1"/>
    </source>
</evidence>
<sequence length="33" mass="3755">MPAFLFAPANPIQRLQEKPFLADFPLAESIPER</sequence>
<keyword evidence="2" id="KW-1185">Reference proteome</keyword>
<accession>H0HV79</accession>
<dbReference type="Proteomes" id="UP000003250">
    <property type="component" value="Unassembled WGS sequence"/>
</dbReference>
<dbReference type="AlphaFoldDB" id="H0HV79"/>
<organism evidence="1 2">
    <name type="scientific">Mesorhizobium alhagi CCNWXJ12-2</name>
    <dbReference type="NCBI Taxonomy" id="1107882"/>
    <lineage>
        <taxon>Bacteria</taxon>
        <taxon>Pseudomonadati</taxon>
        <taxon>Pseudomonadota</taxon>
        <taxon>Alphaproteobacteria</taxon>
        <taxon>Hyphomicrobiales</taxon>
        <taxon>Phyllobacteriaceae</taxon>
        <taxon>Allomesorhizobium</taxon>
    </lineage>
</organism>
<evidence type="ECO:0000313" key="2">
    <source>
        <dbReference type="Proteomes" id="UP000003250"/>
    </source>
</evidence>
<name>H0HV79_9HYPH</name>